<dbReference type="InterPro" id="IPR010248">
    <property type="entry name" value="His_ut_repres"/>
</dbReference>
<reference evidence="7" key="1">
    <citation type="journal article" date="2019" name="Int. J. Syst. Evol. Microbiol.">
        <title>The Global Catalogue of Microorganisms (GCM) 10K type strain sequencing project: providing services to taxonomists for standard genome sequencing and annotation.</title>
        <authorList>
            <consortium name="The Broad Institute Genomics Platform"/>
            <consortium name="The Broad Institute Genome Sequencing Center for Infectious Disease"/>
            <person name="Wu L."/>
            <person name="Ma J."/>
        </authorList>
    </citation>
    <scope>NUCLEOTIDE SEQUENCE [LARGE SCALE GENOMIC DNA]</scope>
    <source>
        <strain evidence="7">CCUG 54329</strain>
    </source>
</reference>
<evidence type="ECO:0000256" key="4">
    <source>
        <dbReference type="NCBIfam" id="TIGR02018"/>
    </source>
</evidence>
<dbReference type="InterPro" id="IPR028978">
    <property type="entry name" value="Chorismate_lyase_/UTRA_dom_sf"/>
</dbReference>
<dbReference type="InterPro" id="IPR011663">
    <property type="entry name" value="UTRA"/>
</dbReference>
<dbReference type="SUPFAM" id="SSF46785">
    <property type="entry name" value="Winged helix' DNA-binding domain"/>
    <property type="match status" value="1"/>
</dbReference>
<evidence type="ECO:0000313" key="7">
    <source>
        <dbReference type="Proteomes" id="UP001597203"/>
    </source>
</evidence>
<dbReference type="SMART" id="SM00345">
    <property type="entry name" value="HTH_GNTR"/>
    <property type="match status" value="1"/>
</dbReference>
<dbReference type="Pfam" id="PF00392">
    <property type="entry name" value="GntR"/>
    <property type="match status" value="1"/>
</dbReference>
<dbReference type="SMART" id="SM00866">
    <property type="entry name" value="UTRA"/>
    <property type="match status" value="1"/>
</dbReference>
<dbReference type="PROSITE" id="PS50949">
    <property type="entry name" value="HTH_GNTR"/>
    <property type="match status" value="1"/>
</dbReference>
<accession>A0ABW3NYF3</accession>
<dbReference type="InterPro" id="IPR050679">
    <property type="entry name" value="Bact_HTH_transcr_reg"/>
</dbReference>
<organism evidence="6 7">
    <name type="scientific">Sphingobium olei</name>
    <dbReference type="NCBI Taxonomy" id="420955"/>
    <lineage>
        <taxon>Bacteria</taxon>
        <taxon>Pseudomonadati</taxon>
        <taxon>Pseudomonadota</taxon>
        <taxon>Alphaproteobacteria</taxon>
        <taxon>Sphingomonadales</taxon>
        <taxon>Sphingomonadaceae</taxon>
        <taxon>Sphingobium</taxon>
    </lineage>
</organism>
<comment type="caution">
    <text evidence="6">The sequence shown here is derived from an EMBL/GenBank/DDBJ whole genome shotgun (WGS) entry which is preliminary data.</text>
</comment>
<dbReference type="Pfam" id="PF07702">
    <property type="entry name" value="UTRA"/>
    <property type="match status" value="1"/>
</dbReference>
<gene>
    <name evidence="6" type="primary">hutC</name>
    <name evidence="6" type="ORF">ACFQ24_05940</name>
</gene>
<dbReference type="InterPro" id="IPR036388">
    <property type="entry name" value="WH-like_DNA-bd_sf"/>
</dbReference>
<dbReference type="EMBL" id="JBHTLS010000098">
    <property type="protein sequence ID" value="MFD1104412.1"/>
    <property type="molecule type" value="Genomic_DNA"/>
</dbReference>
<dbReference type="InterPro" id="IPR000524">
    <property type="entry name" value="Tscrpt_reg_HTH_GntR"/>
</dbReference>
<keyword evidence="7" id="KW-1185">Reference proteome</keyword>
<dbReference type="NCBIfam" id="TIGR02018">
    <property type="entry name" value="his_ut_repres"/>
    <property type="match status" value="1"/>
</dbReference>
<evidence type="ECO:0000259" key="5">
    <source>
        <dbReference type="PROSITE" id="PS50949"/>
    </source>
</evidence>
<dbReference type="CDD" id="cd07377">
    <property type="entry name" value="WHTH_GntR"/>
    <property type="match status" value="1"/>
</dbReference>
<evidence type="ECO:0000313" key="6">
    <source>
        <dbReference type="EMBL" id="MFD1104412.1"/>
    </source>
</evidence>
<sequence length="247" mass="27369">MGIALNQVTSSADAMSPRYAVIKEYLLGAIRSGELAPGDRLQSESELVTKFSVSRMTANRALRELQNEGIIHRMPGVGSFVAEQQPRGHIIEIRNIADEIRSRGHEYTADVEMCDAERATSATAALLRVPVGTKIFHSMIVHNEAGAPIQLEERFVLASSAPDYGSMDFSKVTPNEYLTRVAPLERVDHTVRAMMPDARTKALLKMRADEPALLLIRQTWSRGKLVSYARLTHPGSKFEFNDTFTVG</sequence>
<keyword evidence="2" id="KW-0238">DNA-binding</keyword>
<dbReference type="Gene3D" id="1.10.10.10">
    <property type="entry name" value="Winged helix-like DNA-binding domain superfamily/Winged helix DNA-binding domain"/>
    <property type="match status" value="1"/>
</dbReference>
<dbReference type="PANTHER" id="PTHR44846">
    <property type="entry name" value="MANNOSYL-D-GLYCERATE TRANSPORT/METABOLISM SYSTEM REPRESSOR MNGR-RELATED"/>
    <property type="match status" value="1"/>
</dbReference>
<dbReference type="Gene3D" id="3.40.1410.10">
    <property type="entry name" value="Chorismate lyase-like"/>
    <property type="match status" value="1"/>
</dbReference>
<dbReference type="InterPro" id="IPR036390">
    <property type="entry name" value="WH_DNA-bd_sf"/>
</dbReference>
<keyword evidence="1" id="KW-0805">Transcription regulation</keyword>
<dbReference type="Proteomes" id="UP001597203">
    <property type="component" value="Unassembled WGS sequence"/>
</dbReference>
<protein>
    <recommendedName>
        <fullName evidence="4">Histidine utilization repressor</fullName>
    </recommendedName>
</protein>
<proteinExistence type="predicted"/>
<evidence type="ECO:0000256" key="1">
    <source>
        <dbReference type="ARBA" id="ARBA00023015"/>
    </source>
</evidence>
<dbReference type="RefSeq" id="WP_380909689.1">
    <property type="nucleotide sequence ID" value="NZ_JBHTLS010000098.1"/>
</dbReference>
<feature type="domain" description="HTH gntR-type" evidence="5">
    <location>
        <begin position="16"/>
        <end position="84"/>
    </location>
</feature>
<evidence type="ECO:0000256" key="2">
    <source>
        <dbReference type="ARBA" id="ARBA00023125"/>
    </source>
</evidence>
<keyword evidence="3" id="KW-0804">Transcription</keyword>
<dbReference type="SUPFAM" id="SSF64288">
    <property type="entry name" value="Chorismate lyase-like"/>
    <property type="match status" value="1"/>
</dbReference>
<name>A0ABW3NYF3_9SPHN</name>
<dbReference type="PANTHER" id="PTHR44846:SF16">
    <property type="entry name" value="TRANSCRIPTIONAL REGULATOR PHNF-RELATED"/>
    <property type="match status" value="1"/>
</dbReference>
<evidence type="ECO:0000256" key="3">
    <source>
        <dbReference type="ARBA" id="ARBA00023163"/>
    </source>
</evidence>
<dbReference type="PRINTS" id="PR00035">
    <property type="entry name" value="HTHGNTR"/>
</dbReference>